<protein>
    <submittedName>
        <fullName evidence="1">Uncharacterized protein</fullName>
    </submittedName>
</protein>
<dbReference type="Gramene" id="ONI09292">
    <property type="protein sequence ID" value="ONI09292"/>
    <property type="gene ID" value="PRUPE_5G229400"/>
</dbReference>
<gene>
    <name evidence="1" type="ORF">PRUPE_5G229400</name>
</gene>
<evidence type="ECO:0000313" key="2">
    <source>
        <dbReference type="Proteomes" id="UP000006882"/>
    </source>
</evidence>
<sequence length="68" mass="7356">MDFDEGCMDLDICVQLVAILGSIFSADVKVKDYVPSKNQTRLLQTSLCALEMCSAVCRSLIVAGQLGQ</sequence>
<organism evidence="1 2">
    <name type="scientific">Prunus persica</name>
    <name type="common">Peach</name>
    <name type="synonym">Amygdalus persica</name>
    <dbReference type="NCBI Taxonomy" id="3760"/>
    <lineage>
        <taxon>Eukaryota</taxon>
        <taxon>Viridiplantae</taxon>
        <taxon>Streptophyta</taxon>
        <taxon>Embryophyta</taxon>
        <taxon>Tracheophyta</taxon>
        <taxon>Spermatophyta</taxon>
        <taxon>Magnoliopsida</taxon>
        <taxon>eudicotyledons</taxon>
        <taxon>Gunneridae</taxon>
        <taxon>Pentapetalae</taxon>
        <taxon>rosids</taxon>
        <taxon>fabids</taxon>
        <taxon>Rosales</taxon>
        <taxon>Rosaceae</taxon>
        <taxon>Amygdaloideae</taxon>
        <taxon>Amygdaleae</taxon>
        <taxon>Prunus</taxon>
    </lineage>
</organism>
<reference evidence="1 2" key="1">
    <citation type="journal article" date="2013" name="Nat. Genet.">
        <title>The high-quality draft genome of peach (Prunus persica) identifies unique patterns of genetic diversity, domestication and genome evolution.</title>
        <authorList>
            <consortium name="International Peach Genome Initiative"/>
            <person name="Verde I."/>
            <person name="Abbott A.G."/>
            <person name="Scalabrin S."/>
            <person name="Jung S."/>
            <person name="Shu S."/>
            <person name="Marroni F."/>
            <person name="Zhebentyayeva T."/>
            <person name="Dettori M.T."/>
            <person name="Grimwood J."/>
            <person name="Cattonaro F."/>
            <person name="Zuccolo A."/>
            <person name="Rossini L."/>
            <person name="Jenkins J."/>
            <person name="Vendramin E."/>
            <person name="Meisel L.A."/>
            <person name="Decroocq V."/>
            <person name="Sosinski B."/>
            <person name="Prochnik S."/>
            <person name="Mitros T."/>
            <person name="Policriti A."/>
            <person name="Cipriani G."/>
            <person name="Dondini L."/>
            <person name="Ficklin S."/>
            <person name="Goodstein D.M."/>
            <person name="Xuan P."/>
            <person name="Del Fabbro C."/>
            <person name="Aramini V."/>
            <person name="Copetti D."/>
            <person name="Gonzalez S."/>
            <person name="Horner D.S."/>
            <person name="Falchi R."/>
            <person name="Lucas S."/>
            <person name="Mica E."/>
            <person name="Maldonado J."/>
            <person name="Lazzari B."/>
            <person name="Bielenberg D."/>
            <person name="Pirona R."/>
            <person name="Miculan M."/>
            <person name="Barakat A."/>
            <person name="Testolin R."/>
            <person name="Stella A."/>
            <person name="Tartarini S."/>
            <person name="Tonutti P."/>
            <person name="Arus P."/>
            <person name="Orellana A."/>
            <person name="Wells C."/>
            <person name="Main D."/>
            <person name="Vizzotto G."/>
            <person name="Silva H."/>
            <person name="Salamini F."/>
            <person name="Schmutz J."/>
            <person name="Morgante M."/>
            <person name="Rokhsar D.S."/>
        </authorList>
    </citation>
    <scope>NUCLEOTIDE SEQUENCE [LARGE SCALE GENOMIC DNA]</scope>
    <source>
        <strain evidence="2">cv. Nemared</strain>
    </source>
</reference>
<proteinExistence type="predicted"/>
<keyword evidence="2" id="KW-1185">Reference proteome</keyword>
<name>A0A251PCI0_PRUPE</name>
<dbReference type="Proteomes" id="UP000006882">
    <property type="component" value="Chromosome G5"/>
</dbReference>
<evidence type="ECO:0000313" key="1">
    <source>
        <dbReference type="EMBL" id="ONI09292.1"/>
    </source>
</evidence>
<accession>A0A251PCI0</accession>
<dbReference type="EMBL" id="CM007655">
    <property type="protein sequence ID" value="ONI09292.1"/>
    <property type="molecule type" value="Genomic_DNA"/>
</dbReference>
<dbReference type="AlphaFoldDB" id="A0A251PCI0"/>